<feature type="non-terminal residue" evidence="3">
    <location>
        <position position="516"/>
    </location>
</feature>
<dbReference type="PROSITE" id="PS00615">
    <property type="entry name" value="C_TYPE_LECTIN_1"/>
    <property type="match status" value="1"/>
</dbReference>
<evidence type="ECO:0000256" key="1">
    <source>
        <dbReference type="ARBA" id="ARBA00023157"/>
    </source>
</evidence>
<accession>A0ABS2XYG0</accession>
<feature type="domain" description="C-type lectin" evidence="2">
    <location>
        <begin position="388"/>
        <end position="504"/>
    </location>
</feature>
<evidence type="ECO:0000313" key="4">
    <source>
        <dbReference type="Proteomes" id="UP001166093"/>
    </source>
</evidence>
<proteinExistence type="predicted"/>
<dbReference type="Gene3D" id="3.10.100.10">
    <property type="entry name" value="Mannose-Binding Protein A, subunit A"/>
    <property type="match status" value="4"/>
</dbReference>
<organism evidence="3 4">
    <name type="scientific">Polyodon spathula</name>
    <name type="common">North American paddlefish</name>
    <name type="synonym">Squalus spathula</name>
    <dbReference type="NCBI Taxonomy" id="7913"/>
    <lineage>
        <taxon>Eukaryota</taxon>
        <taxon>Metazoa</taxon>
        <taxon>Chordata</taxon>
        <taxon>Craniata</taxon>
        <taxon>Vertebrata</taxon>
        <taxon>Euteleostomi</taxon>
        <taxon>Actinopterygii</taxon>
        <taxon>Chondrostei</taxon>
        <taxon>Acipenseriformes</taxon>
        <taxon>Polyodontidae</taxon>
        <taxon>Polyodon</taxon>
    </lineage>
</organism>
<dbReference type="SMART" id="SM00034">
    <property type="entry name" value="CLECT"/>
    <property type="match status" value="4"/>
</dbReference>
<name>A0ABS2XYG0_POLSP</name>
<dbReference type="Proteomes" id="UP001166093">
    <property type="component" value="Unassembled WGS sequence"/>
</dbReference>
<evidence type="ECO:0000259" key="2">
    <source>
        <dbReference type="PROSITE" id="PS50041"/>
    </source>
</evidence>
<dbReference type="PANTHER" id="PTHR45784:SF5">
    <property type="entry name" value="C-TYPE LECTIN DOMAIN FAMILY 20 MEMBER A-RELATED"/>
    <property type="match status" value="1"/>
</dbReference>
<comment type="caution">
    <text evidence="3">The sequence shown here is derived from an EMBL/GenBank/DDBJ whole genome shotgun (WGS) entry which is preliminary data.</text>
</comment>
<dbReference type="InterPro" id="IPR018378">
    <property type="entry name" value="C-type_lectin_CS"/>
</dbReference>
<sequence length="516" mass="60166">LFDLLSVTFSETRESYNLIKEQKTWYEAQQYCKANYTDLVSIKNNDENKKIKEKANGTAVWIGLFNNPWKWSDGGGNYTFQNWSENQPDNYEGKEKCVMIKKITLQLNDDQCSKAYPFFCYNESCTNASCTKYHFEGTFMNWSAAQTYCRDKYVDLATINSQEEAKQLSDMTNISVDAWIGMYHDAKENWRWSNGDDVTYNMRRVKSFCATISPDGQWNSYVCHNKKQFMCYNNNETSERYILITELKTWYEAQQYCRRNHTDLVSIKNEDENNKIKEKANGAAVWIGLFNNPWKWSDGGGNYTFQNWSENQPDNYEGKEKCVKIQNNSNTLQLNDDQCSKAHPFFCYDNALSRVPLLDTSQSTGLEDRVLMMEDIAMVTTEEVRVWTDGKKLFLVKQNKTWVEAIEYCRANHTDLVSIESEQELNRVYQEANKASSSHVWLGLLQSCTFGFWYWVDGAQSCYDNWAPEPRCQAECNPCGVMTARNGSKWIKKPCTEQFNFICYNGKLSGFVFCFY</sequence>
<evidence type="ECO:0000313" key="3">
    <source>
        <dbReference type="EMBL" id="MBN3279265.1"/>
    </source>
</evidence>
<keyword evidence="1" id="KW-1015">Disulfide bond</keyword>
<protein>
    <submittedName>
        <fullName evidence="3">MRC1 protein</fullName>
    </submittedName>
</protein>
<feature type="non-terminal residue" evidence="3">
    <location>
        <position position="1"/>
    </location>
</feature>
<feature type="domain" description="C-type lectin" evidence="2">
    <location>
        <begin position="241"/>
        <end position="348"/>
    </location>
</feature>
<dbReference type="InterPro" id="IPR001304">
    <property type="entry name" value="C-type_lectin-like"/>
</dbReference>
<feature type="domain" description="C-type lectin" evidence="2">
    <location>
        <begin position="133"/>
        <end position="232"/>
    </location>
</feature>
<dbReference type="InterPro" id="IPR016187">
    <property type="entry name" value="CTDL_fold"/>
</dbReference>
<keyword evidence="4" id="KW-1185">Reference proteome</keyword>
<reference evidence="3" key="1">
    <citation type="journal article" date="2021" name="Cell">
        <title>Tracing the genetic footprints of vertebrate landing in non-teleost ray-finned fishes.</title>
        <authorList>
            <person name="Bi X."/>
            <person name="Wang K."/>
            <person name="Yang L."/>
            <person name="Pan H."/>
            <person name="Jiang H."/>
            <person name="Wei Q."/>
            <person name="Fang M."/>
            <person name="Yu H."/>
            <person name="Zhu C."/>
            <person name="Cai Y."/>
            <person name="He Y."/>
            <person name="Gan X."/>
            <person name="Zeng H."/>
            <person name="Yu D."/>
            <person name="Zhu Y."/>
            <person name="Jiang H."/>
            <person name="Qiu Q."/>
            <person name="Yang H."/>
            <person name="Zhang Y.E."/>
            <person name="Wang W."/>
            <person name="Zhu M."/>
            <person name="He S."/>
            <person name="Zhang G."/>
        </authorList>
    </citation>
    <scope>NUCLEOTIDE SEQUENCE</scope>
    <source>
        <strain evidence="3">Pddl_001</strain>
    </source>
</reference>
<dbReference type="PROSITE" id="PS50041">
    <property type="entry name" value="C_TYPE_LECTIN_2"/>
    <property type="match status" value="4"/>
</dbReference>
<gene>
    <name evidence="3" type="primary">Mrc1_0</name>
    <name evidence="3" type="ORF">GTO93_0011576</name>
</gene>
<dbReference type="PANTHER" id="PTHR45784">
    <property type="entry name" value="C-TYPE LECTIN DOMAIN FAMILY 20 MEMBER A-RELATED"/>
    <property type="match status" value="1"/>
</dbReference>
<dbReference type="SUPFAM" id="SSF56436">
    <property type="entry name" value="C-type lectin-like"/>
    <property type="match status" value="4"/>
</dbReference>
<dbReference type="InterPro" id="IPR016186">
    <property type="entry name" value="C-type_lectin-like/link_sf"/>
</dbReference>
<dbReference type="CDD" id="cd00037">
    <property type="entry name" value="CLECT"/>
    <property type="match status" value="1"/>
</dbReference>
<dbReference type="Pfam" id="PF00059">
    <property type="entry name" value="Lectin_C"/>
    <property type="match status" value="4"/>
</dbReference>
<dbReference type="EMBL" id="JAAWVQ010087567">
    <property type="protein sequence ID" value="MBN3279265.1"/>
    <property type="molecule type" value="Genomic_DNA"/>
</dbReference>
<feature type="domain" description="C-type lectin" evidence="2">
    <location>
        <begin position="11"/>
        <end position="121"/>
    </location>
</feature>